<dbReference type="GO" id="GO:0005739">
    <property type="term" value="C:mitochondrion"/>
    <property type="evidence" value="ECO:0000318"/>
    <property type="project" value="GO_Central"/>
</dbReference>
<dbReference type="EMBL" id="DS985242">
    <property type="protein sequence ID" value="EDV28179.1"/>
    <property type="molecule type" value="Genomic_DNA"/>
</dbReference>
<evidence type="ECO:0000259" key="2">
    <source>
        <dbReference type="Pfam" id="PF01266"/>
    </source>
</evidence>
<evidence type="ECO:0000256" key="1">
    <source>
        <dbReference type="ARBA" id="ARBA00008609"/>
    </source>
</evidence>
<dbReference type="Gene3D" id="3.30.9.10">
    <property type="entry name" value="D-Amino Acid Oxidase, subunit A, domain 2"/>
    <property type="match status" value="1"/>
</dbReference>
<dbReference type="InterPro" id="IPR036188">
    <property type="entry name" value="FAD/NAD-bd_sf"/>
</dbReference>
<evidence type="ECO:0000259" key="5">
    <source>
        <dbReference type="Pfam" id="PF16350"/>
    </source>
</evidence>
<dbReference type="Gene3D" id="3.50.50.60">
    <property type="entry name" value="FAD/NAD(P)-binding domain"/>
    <property type="match status" value="1"/>
</dbReference>
<name>B3RPF1_TRIAD</name>
<dbReference type="SUPFAM" id="SSF54373">
    <property type="entry name" value="FAD-linked reductases, C-terminal domain"/>
    <property type="match status" value="1"/>
</dbReference>
<reference evidence="6 7" key="1">
    <citation type="journal article" date="2008" name="Nature">
        <title>The Trichoplax genome and the nature of placozoans.</title>
        <authorList>
            <person name="Srivastava M."/>
            <person name="Begovic E."/>
            <person name="Chapman J."/>
            <person name="Putnam N.H."/>
            <person name="Hellsten U."/>
            <person name="Kawashima T."/>
            <person name="Kuo A."/>
            <person name="Mitros T."/>
            <person name="Salamov A."/>
            <person name="Carpenter M.L."/>
            <person name="Signorovitch A.Y."/>
            <person name="Moreno M.A."/>
            <person name="Kamm K."/>
            <person name="Grimwood J."/>
            <person name="Schmutz J."/>
            <person name="Shapiro H."/>
            <person name="Grigoriev I.V."/>
            <person name="Buss L.W."/>
            <person name="Schierwater B."/>
            <person name="Dellaporta S.L."/>
            <person name="Rokhsar D.S."/>
        </authorList>
    </citation>
    <scope>NUCLEOTIDE SEQUENCE [LARGE SCALE GENOMIC DNA]</scope>
    <source>
        <strain evidence="6 7">Grell-BS-1999</strain>
    </source>
</reference>
<dbReference type="InterPro" id="IPR006076">
    <property type="entry name" value="FAD-dep_OxRdtase"/>
</dbReference>
<dbReference type="Pfam" id="PF01266">
    <property type="entry name" value="DAO"/>
    <property type="match status" value="1"/>
</dbReference>
<dbReference type="RefSeq" id="XP_002110013.1">
    <property type="nucleotide sequence ID" value="XM_002109977.1"/>
</dbReference>
<feature type="domain" description="Aminomethyltransferase C-terminal" evidence="4">
    <location>
        <begin position="887"/>
        <end position="971"/>
    </location>
</feature>
<dbReference type="Pfam" id="PF16350">
    <property type="entry name" value="FAO_M"/>
    <property type="match status" value="1"/>
</dbReference>
<dbReference type="FunCoup" id="B3RPF1">
    <property type="interactions" value="220"/>
</dbReference>
<dbReference type="SUPFAM" id="SSF51905">
    <property type="entry name" value="FAD/NAD(P)-binding domain"/>
    <property type="match status" value="1"/>
</dbReference>
<proteinExistence type="inferred from homology"/>
<dbReference type="InterPro" id="IPR006222">
    <property type="entry name" value="GCVT_N"/>
</dbReference>
<dbReference type="GO" id="GO:0008480">
    <property type="term" value="F:sarcosine dehydrogenase activity"/>
    <property type="evidence" value="ECO:0000318"/>
    <property type="project" value="GO_Central"/>
</dbReference>
<dbReference type="PhylomeDB" id="B3RPF1"/>
<dbReference type="OrthoDB" id="498204at2759"/>
<evidence type="ECO:0008006" key="8">
    <source>
        <dbReference type="Google" id="ProtNLM"/>
    </source>
</evidence>
<dbReference type="PANTHER" id="PTHR43757">
    <property type="entry name" value="AMINOMETHYLTRANSFERASE"/>
    <property type="match status" value="1"/>
</dbReference>
<dbReference type="GO" id="GO:1901053">
    <property type="term" value="P:sarcosine catabolic process"/>
    <property type="evidence" value="ECO:0000318"/>
    <property type="project" value="GO_Central"/>
</dbReference>
<dbReference type="GeneID" id="6750673"/>
<dbReference type="Gene3D" id="3.30.70.1400">
    <property type="entry name" value="Aminomethyltransferase beta-barrel domains"/>
    <property type="match status" value="1"/>
</dbReference>
<evidence type="ECO:0000313" key="6">
    <source>
        <dbReference type="EMBL" id="EDV28179.1"/>
    </source>
</evidence>
<dbReference type="InterPro" id="IPR013977">
    <property type="entry name" value="GcvT_C"/>
</dbReference>
<dbReference type="InterPro" id="IPR029043">
    <property type="entry name" value="GcvT/YgfZ_C"/>
</dbReference>
<dbReference type="SUPFAM" id="SSF101790">
    <property type="entry name" value="Aminomethyltransferase beta-barrel domain"/>
    <property type="match status" value="1"/>
</dbReference>
<dbReference type="Pfam" id="PF08669">
    <property type="entry name" value="GCV_T_C"/>
    <property type="match status" value="1"/>
</dbReference>
<evidence type="ECO:0000259" key="4">
    <source>
        <dbReference type="Pfam" id="PF08669"/>
    </source>
</evidence>
<dbReference type="AlphaFoldDB" id="B3RPF1"/>
<gene>
    <name evidence="6" type="ORF">TRIADDRAFT_53512</name>
</gene>
<dbReference type="InterPro" id="IPR028896">
    <property type="entry name" value="GcvT/YgfZ/DmdA"/>
</dbReference>
<comment type="similarity">
    <text evidence="1">Belongs to the GcvT family.</text>
</comment>
<dbReference type="FunFam" id="3.30.1360.120:FF:000023">
    <property type="entry name" value="Sarcosine dehydrogenase"/>
    <property type="match status" value="1"/>
</dbReference>
<protein>
    <recommendedName>
        <fullName evidence="8">Sarcosine dehydrogenase, mitochondrial</fullName>
    </recommendedName>
</protein>
<dbReference type="InParanoid" id="B3RPF1"/>
<dbReference type="GO" id="GO:0005759">
    <property type="term" value="C:mitochondrial matrix"/>
    <property type="evidence" value="ECO:0000318"/>
    <property type="project" value="GO_Central"/>
</dbReference>
<dbReference type="HOGENOM" id="CLU_007884_11_4_1"/>
<feature type="domain" description="FAD dependent oxidoreductase" evidence="2">
    <location>
        <begin position="132"/>
        <end position="490"/>
    </location>
</feature>
<dbReference type="STRING" id="10228.B3RPF1"/>
<sequence length="983" mass="109252">MFSAIPSSSTLHPLGQTSTSTTAGELIREGKAVGAAFYCAFPTRLHYFSKIIPDCMCFSCILCTHFGLSLCRSSGVDWRRMLRTCSRRLPAYYLPRSNRVRWNSKGVGEGVPYKTLKEQVGEQAIKVPASADVVVVGGGSLGANTIYHLAKMGATNVVLLEKDQLTAGTTWHTAGLVWRLRPSDQEIDILNYTRQLVSHTLEEETGISSGWIQKGGLFIASNKERLDEYKRLMTLGQNFGVESYVLSPSESKDVHPLMNVDDMFGALYSPGDGDIDPAGFITSLTRAASNKGAKIIQNCPVTGIATSINDFGVPFVTGVQTKYGEIKTNCVVNCCGVWAPALGKLAGVTVPLVPMKHAYVVTERIEGVHNLPNIRDHDSSVYLKTQGDAISFGGYEPDPIFTDVPNDFAFGLYELDWDVFAAHVDGCVNRMPILAETGIKSTVCGPESFTADHKPLMGESYEVRGFYFGCGFNSSGMMLGGGCGRELAKWILHGSPDLDMFGYDIRRFAPSMTNNNRWVKERSHEAYAKNYALVFPRDEPLAGRNMRKDPFHQVLLDAGCVYQEKHGWERPSWFDKSGTGTEVFSYDYYGSYGNEAHKNYPYRDKLEYDYTFEFTKHHDIIKEECLTCRNSVAVFNMSYFGKFYLLGPDSQKAADWIFSNDMTKADGNSVYTCMLNKKGGIEGDMIINMIDSEDGKSSVAPNFDGRGFYVTVGGAVATYCFEHIRKIVEDKKWDCRLIDLSEDVGMLSVQGPKSRKVLESLTSSDLSNDAFPYLTNKIIDIAGHKVRAIRATFVGELGWELHIPKDSCVPVYEALMKAGAEHNICNSGYRAIDTLSLEKGFRHWHADIRPEDTPLEAGLAFTCKLKSNVDFFGRDAIEKQKSEGLKKKLYCFSVDDHIMLHGLETIWRNGECVGFLRRSDFAFALGKSIGYGYIRAPEGQVITADFAKSGKYQIESIGNKFDANIHLQSPFDPKSKRVQGIYD</sequence>
<dbReference type="SUPFAM" id="SSF103025">
    <property type="entry name" value="Folate-binding domain"/>
    <property type="match status" value="1"/>
</dbReference>
<organism evidence="6 7">
    <name type="scientific">Trichoplax adhaerens</name>
    <name type="common">Trichoplax reptans</name>
    <dbReference type="NCBI Taxonomy" id="10228"/>
    <lineage>
        <taxon>Eukaryota</taxon>
        <taxon>Metazoa</taxon>
        <taxon>Placozoa</taxon>
        <taxon>Uniplacotomia</taxon>
        <taxon>Trichoplacea</taxon>
        <taxon>Trichoplacidae</taxon>
        <taxon>Trichoplax</taxon>
    </lineage>
</organism>
<dbReference type="OMA" id="MVFKYDQ"/>
<dbReference type="Gene3D" id="2.40.30.110">
    <property type="entry name" value="Aminomethyltransferase beta-barrel domains"/>
    <property type="match status" value="1"/>
</dbReference>
<dbReference type="CTD" id="6750673"/>
<dbReference type="Gene3D" id="3.30.1360.120">
    <property type="entry name" value="Probable tRNA modification gtpase trme, domain 1"/>
    <property type="match status" value="1"/>
</dbReference>
<accession>B3RPF1</accession>
<dbReference type="Pfam" id="PF01571">
    <property type="entry name" value="GCV_T"/>
    <property type="match status" value="1"/>
</dbReference>
<dbReference type="FunFam" id="2.40.30.110:FF:000008">
    <property type="entry name" value="Sarcosine dehydrogenase"/>
    <property type="match status" value="1"/>
</dbReference>
<dbReference type="KEGG" id="tad:TRIADDRAFT_53512"/>
<dbReference type="GO" id="GO:0005737">
    <property type="term" value="C:cytoplasm"/>
    <property type="evidence" value="ECO:0000318"/>
    <property type="project" value="GO_Central"/>
</dbReference>
<dbReference type="PANTHER" id="PTHR43757:SF11">
    <property type="entry name" value="SARCOSINE DEHYDROGENASE"/>
    <property type="match status" value="1"/>
</dbReference>
<evidence type="ECO:0000313" key="7">
    <source>
        <dbReference type="Proteomes" id="UP000009022"/>
    </source>
</evidence>
<dbReference type="eggNOG" id="KOG2844">
    <property type="taxonomic scope" value="Eukaryota"/>
</dbReference>
<keyword evidence="7" id="KW-1185">Reference proteome</keyword>
<dbReference type="InterPro" id="IPR027266">
    <property type="entry name" value="TrmE/GcvT-like"/>
</dbReference>
<dbReference type="InterPro" id="IPR032503">
    <property type="entry name" value="FAO_M"/>
</dbReference>
<dbReference type="FunFam" id="3.50.50.60:FF:000769">
    <property type="entry name" value="Sarcosine dehydrogenase"/>
    <property type="match status" value="1"/>
</dbReference>
<feature type="domain" description="FAD dependent oxidoreductase central" evidence="5">
    <location>
        <begin position="493"/>
        <end position="547"/>
    </location>
</feature>
<dbReference type="Proteomes" id="UP000009022">
    <property type="component" value="Unassembled WGS sequence"/>
</dbReference>
<evidence type="ECO:0000259" key="3">
    <source>
        <dbReference type="Pfam" id="PF01571"/>
    </source>
</evidence>
<feature type="domain" description="GCVT N-terminal" evidence="3">
    <location>
        <begin position="551"/>
        <end position="866"/>
    </location>
</feature>
<dbReference type="FunFam" id="3.30.70.1400:FF:000004">
    <property type="entry name" value="Sarcosine dehydrogenase, mitochondrial"/>
    <property type="match status" value="1"/>
</dbReference>